<organism evidence="1 2">
    <name type="scientific">Secundilactobacillus angelensis</name>
    <dbReference type="NCBI Taxonomy" id="2722706"/>
    <lineage>
        <taxon>Bacteria</taxon>
        <taxon>Bacillati</taxon>
        <taxon>Bacillota</taxon>
        <taxon>Bacilli</taxon>
        <taxon>Lactobacillales</taxon>
        <taxon>Lactobacillaceae</taxon>
        <taxon>Secundilactobacillus</taxon>
    </lineage>
</organism>
<evidence type="ECO:0008006" key="3">
    <source>
        <dbReference type="Google" id="ProtNLM"/>
    </source>
</evidence>
<name>A0ABX1L066_9LACO</name>
<keyword evidence="2" id="KW-1185">Reference proteome</keyword>
<proteinExistence type="predicted"/>
<sequence>MNNEIQDYGDASAEAHHNKVLLNVVLNQIDEMADEVHAYNRKPNKKLASDILLSAVCNGEGIREIVFQVLSNLDDISKRLEQLERQRLTNHK</sequence>
<reference evidence="1 2" key="1">
    <citation type="submission" date="2020-04" db="EMBL/GenBank/DDBJ databases">
        <title>A novel species of genus Lactobacillus that was isolated from fermented food Zha-chili.</title>
        <authorList>
            <person name="Zhang Z."/>
        </authorList>
    </citation>
    <scope>NUCLEOTIDE SEQUENCE [LARGE SCALE GENOMIC DNA]</scope>
    <source>
        <strain evidence="2">HBUAS51383</strain>
    </source>
</reference>
<protein>
    <recommendedName>
        <fullName evidence="3">NTP pyrophosphohydrolase MazG putative catalytic core domain-containing protein</fullName>
    </recommendedName>
</protein>
<dbReference type="RefSeq" id="WP_168926148.1">
    <property type="nucleotide sequence ID" value="NZ_JAAXLJ010000035.1"/>
</dbReference>
<accession>A0ABX1L066</accession>
<gene>
    <name evidence="1" type="ORF">HC026_11985</name>
</gene>
<evidence type="ECO:0000313" key="1">
    <source>
        <dbReference type="EMBL" id="NLR19607.1"/>
    </source>
</evidence>
<dbReference type="Proteomes" id="UP000763447">
    <property type="component" value="Unassembled WGS sequence"/>
</dbReference>
<dbReference type="EMBL" id="JAAXLJ010000035">
    <property type="protein sequence ID" value="NLR19607.1"/>
    <property type="molecule type" value="Genomic_DNA"/>
</dbReference>
<evidence type="ECO:0000313" key="2">
    <source>
        <dbReference type="Proteomes" id="UP000763447"/>
    </source>
</evidence>
<comment type="caution">
    <text evidence="1">The sequence shown here is derived from an EMBL/GenBank/DDBJ whole genome shotgun (WGS) entry which is preliminary data.</text>
</comment>